<sequence>ICPNYKCAPNQVLLASKSLCVPAKAKLKEYDFGVFLDLKLKSIENTRLLMFLMDRLDPDTLTLHFSDSKRLKITTHSIQCVLGLPNRGTNIVVPDKQIQKAALCKLKQKLCIDQGVDVKVQHLIAQIAKDKEGDDFAIRCFLMILLNKMLLPGTTDYITGKEAAITEDITMLRSVNWPKLIFDDISHASKSWHSKKTGATSPSIHGCVLFLIVYYLDNL</sequence>
<reference evidence="1" key="5">
    <citation type="journal article" date="2021" name="G3 (Bethesda)">
        <title>Aegilops tauschii genome assembly Aet v5.0 features greater sequence contiguity and improved annotation.</title>
        <authorList>
            <person name="Wang L."/>
            <person name="Zhu T."/>
            <person name="Rodriguez J.C."/>
            <person name="Deal K.R."/>
            <person name="Dubcovsky J."/>
            <person name="McGuire P.E."/>
            <person name="Lux T."/>
            <person name="Spannagl M."/>
            <person name="Mayer K.F.X."/>
            <person name="Baldrich P."/>
            <person name="Meyers B.C."/>
            <person name="Huo N."/>
            <person name="Gu Y.Q."/>
            <person name="Zhou H."/>
            <person name="Devos K.M."/>
            <person name="Bennetzen J.L."/>
            <person name="Unver T."/>
            <person name="Budak H."/>
            <person name="Gulick P.J."/>
            <person name="Galiba G."/>
            <person name="Kalapos B."/>
            <person name="Nelson D.R."/>
            <person name="Li P."/>
            <person name="You F.M."/>
            <person name="Luo M.C."/>
            <person name="Dvorak J."/>
        </authorList>
    </citation>
    <scope>NUCLEOTIDE SEQUENCE [LARGE SCALE GENOMIC DNA]</scope>
    <source>
        <strain evidence="1">cv. AL8/78</strain>
    </source>
</reference>
<evidence type="ECO:0000313" key="2">
    <source>
        <dbReference type="Proteomes" id="UP000015105"/>
    </source>
</evidence>
<dbReference type="EnsemblPlants" id="AET1Gv20923100.1">
    <property type="protein sequence ID" value="AET1Gv20923100.1"/>
    <property type="gene ID" value="AET1Gv20923100"/>
</dbReference>
<dbReference type="AlphaFoldDB" id="A0A452ZUM0"/>
<reference evidence="1" key="3">
    <citation type="journal article" date="2017" name="Nature">
        <title>Genome sequence of the progenitor of the wheat D genome Aegilops tauschii.</title>
        <authorList>
            <person name="Luo M.C."/>
            <person name="Gu Y.Q."/>
            <person name="Puiu D."/>
            <person name="Wang H."/>
            <person name="Twardziok S.O."/>
            <person name="Deal K.R."/>
            <person name="Huo N."/>
            <person name="Zhu T."/>
            <person name="Wang L."/>
            <person name="Wang Y."/>
            <person name="McGuire P.E."/>
            <person name="Liu S."/>
            <person name="Long H."/>
            <person name="Ramasamy R.K."/>
            <person name="Rodriguez J.C."/>
            <person name="Van S.L."/>
            <person name="Yuan L."/>
            <person name="Wang Z."/>
            <person name="Xia Z."/>
            <person name="Xiao L."/>
            <person name="Anderson O.D."/>
            <person name="Ouyang S."/>
            <person name="Liang Y."/>
            <person name="Zimin A.V."/>
            <person name="Pertea G."/>
            <person name="Qi P."/>
            <person name="Bennetzen J.L."/>
            <person name="Dai X."/>
            <person name="Dawson M.W."/>
            <person name="Muller H.G."/>
            <person name="Kugler K."/>
            <person name="Rivarola-Duarte L."/>
            <person name="Spannagl M."/>
            <person name="Mayer K.F.X."/>
            <person name="Lu F.H."/>
            <person name="Bevan M.W."/>
            <person name="Leroy P."/>
            <person name="Li P."/>
            <person name="You F.M."/>
            <person name="Sun Q."/>
            <person name="Liu Z."/>
            <person name="Lyons E."/>
            <person name="Wicker T."/>
            <person name="Salzberg S.L."/>
            <person name="Devos K.M."/>
            <person name="Dvorak J."/>
        </authorList>
    </citation>
    <scope>NUCLEOTIDE SEQUENCE [LARGE SCALE GENOMIC DNA]</scope>
    <source>
        <strain evidence="1">cv. AL8/78</strain>
    </source>
</reference>
<keyword evidence="2" id="KW-1185">Reference proteome</keyword>
<dbReference type="Proteomes" id="UP000015105">
    <property type="component" value="Chromosome 1D"/>
</dbReference>
<name>A0A452ZUM0_AEGTS</name>
<protein>
    <submittedName>
        <fullName evidence="1">Uncharacterized protein</fullName>
    </submittedName>
</protein>
<accession>A0A452ZUM0</accession>
<proteinExistence type="predicted"/>
<reference evidence="1" key="4">
    <citation type="submission" date="2019-03" db="UniProtKB">
        <authorList>
            <consortium name="EnsemblPlants"/>
        </authorList>
    </citation>
    <scope>IDENTIFICATION</scope>
</reference>
<organism evidence="1 2">
    <name type="scientific">Aegilops tauschii subsp. strangulata</name>
    <name type="common">Goatgrass</name>
    <dbReference type="NCBI Taxonomy" id="200361"/>
    <lineage>
        <taxon>Eukaryota</taxon>
        <taxon>Viridiplantae</taxon>
        <taxon>Streptophyta</taxon>
        <taxon>Embryophyta</taxon>
        <taxon>Tracheophyta</taxon>
        <taxon>Spermatophyta</taxon>
        <taxon>Magnoliopsida</taxon>
        <taxon>Liliopsida</taxon>
        <taxon>Poales</taxon>
        <taxon>Poaceae</taxon>
        <taxon>BOP clade</taxon>
        <taxon>Pooideae</taxon>
        <taxon>Triticodae</taxon>
        <taxon>Triticeae</taxon>
        <taxon>Triticinae</taxon>
        <taxon>Aegilops</taxon>
    </lineage>
</organism>
<reference evidence="2" key="2">
    <citation type="journal article" date="2017" name="Nat. Plants">
        <title>The Aegilops tauschii genome reveals multiple impacts of transposons.</title>
        <authorList>
            <person name="Zhao G."/>
            <person name="Zou C."/>
            <person name="Li K."/>
            <person name="Wang K."/>
            <person name="Li T."/>
            <person name="Gao L."/>
            <person name="Zhang X."/>
            <person name="Wang H."/>
            <person name="Yang Z."/>
            <person name="Liu X."/>
            <person name="Jiang W."/>
            <person name="Mao L."/>
            <person name="Kong X."/>
            <person name="Jiao Y."/>
            <person name="Jia J."/>
        </authorList>
    </citation>
    <scope>NUCLEOTIDE SEQUENCE [LARGE SCALE GENOMIC DNA]</scope>
    <source>
        <strain evidence="2">cv. AL8/78</strain>
    </source>
</reference>
<reference evidence="2" key="1">
    <citation type="journal article" date="2014" name="Science">
        <title>Ancient hybridizations among the ancestral genomes of bread wheat.</title>
        <authorList>
            <consortium name="International Wheat Genome Sequencing Consortium,"/>
            <person name="Marcussen T."/>
            <person name="Sandve S.R."/>
            <person name="Heier L."/>
            <person name="Spannagl M."/>
            <person name="Pfeifer M."/>
            <person name="Jakobsen K.S."/>
            <person name="Wulff B.B."/>
            <person name="Steuernagel B."/>
            <person name="Mayer K.F."/>
            <person name="Olsen O.A."/>
        </authorList>
    </citation>
    <scope>NUCLEOTIDE SEQUENCE [LARGE SCALE GENOMIC DNA]</scope>
    <source>
        <strain evidence="2">cv. AL8/78</strain>
    </source>
</reference>
<dbReference type="PANTHER" id="PTHR34835:SF81">
    <property type="entry name" value="OS06G0475900 PROTEIN"/>
    <property type="match status" value="1"/>
</dbReference>
<dbReference type="PANTHER" id="PTHR34835">
    <property type="entry name" value="OS07G0283600 PROTEIN-RELATED"/>
    <property type="match status" value="1"/>
</dbReference>
<evidence type="ECO:0000313" key="1">
    <source>
        <dbReference type="EnsemblPlants" id="AET1Gv20923100.1"/>
    </source>
</evidence>
<dbReference type="Gramene" id="AET1Gv20923100.1">
    <property type="protein sequence ID" value="AET1Gv20923100.1"/>
    <property type="gene ID" value="AET1Gv20923100"/>
</dbReference>
<dbReference type="STRING" id="200361.A0A452ZUM0"/>